<dbReference type="HAMAP" id="MF_01553">
    <property type="entry name" value="RNApol_bact_RpoY"/>
    <property type="match status" value="1"/>
</dbReference>
<dbReference type="Pfam" id="PF07288">
    <property type="entry name" value="RpoY"/>
    <property type="match status" value="1"/>
</dbReference>
<dbReference type="InterPro" id="IPR009907">
    <property type="entry name" value="RpoY"/>
</dbReference>
<dbReference type="GO" id="GO:0006351">
    <property type="term" value="P:DNA-templated transcription"/>
    <property type="evidence" value="ECO:0007669"/>
    <property type="project" value="UniProtKB-UniRule"/>
</dbReference>
<comment type="caution">
    <text evidence="6">The sequence shown here is derived from an EMBL/GenBank/DDBJ whole genome shotgun (WGS) entry which is preliminary data.</text>
</comment>
<dbReference type="OrthoDB" id="2147503at2"/>
<dbReference type="Proteomes" id="UP000051084">
    <property type="component" value="Unassembled WGS sequence"/>
</dbReference>
<proteinExistence type="inferred from homology"/>
<comment type="catalytic activity">
    <reaction evidence="5">
        <text>RNA(n) + a ribonucleoside 5'-triphosphate = RNA(n+1) + diphosphate</text>
        <dbReference type="Rhea" id="RHEA:21248"/>
        <dbReference type="Rhea" id="RHEA-COMP:14527"/>
        <dbReference type="Rhea" id="RHEA-COMP:17342"/>
        <dbReference type="ChEBI" id="CHEBI:33019"/>
        <dbReference type="ChEBI" id="CHEBI:61557"/>
        <dbReference type="ChEBI" id="CHEBI:140395"/>
        <dbReference type="EC" id="2.7.7.6"/>
    </reaction>
</comment>
<comment type="similarity">
    <text evidence="5">Belongs to the RNA polymerase subunit epsilon family.</text>
</comment>
<dbReference type="EMBL" id="AZGC01000014">
    <property type="protein sequence ID" value="KRL95986.1"/>
    <property type="molecule type" value="Genomic_DNA"/>
</dbReference>
<keyword evidence="2 5" id="KW-0808">Transferase</keyword>
<comment type="function">
    <text evidence="5">A non-essential component of RNA polymerase (RNAP).</text>
</comment>
<sequence>MTFKIYFQETKTQTPRRESTKSIYIEAASLAEARKLVETKTDYNIELIQALDDATLAYEQKSPDFQITTL</sequence>
<reference evidence="6 7" key="1">
    <citation type="journal article" date="2015" name="Genome Announc.">
        <title>Expanding the biotechnology potential of lactobacilli through comparative genomics of 213 strains and associated genera.</title>
        <authorList>
            <person name="Sun Z."/>
            <person name="Harris H.M."/>
            <person name="McCann A."/>
            <person name="Guo C."/>
            <person name="Argimon S."/>
            <person name="Zhang W."/>
            <person name="Yang X."/>
            <person name="Jeffery I.B."/>
            <person name="Cooney J.C."/>
            <person name="Kagawa T.F."/>
            <person name="Liu W."/>
            <person name="Song Y."/>
            <person name="Salvetti E."/>
            <person name="Wrobel A."/>
            <person name="Rasinkangas P."/>
            <person name="Parkhill J."/>
            <person name="Rea M.C."/>
            <person name="O'Sullivan O."/>
            <person name="Ritari J."/>
            <person name="Douillard F.P."/>
            <person name="Paul Ross R."/>
            <person name="Yang R."/>
            <person name="Briner A.E."/>
            <person name="Felis G.E."/>
            <person name="de Vos W.M."/>
            <person name="Barrangou R."/>
            <person name="Klaenhammer T.R."/>
            <person name="Caufield P.W."/>
            <person name="Cui Y."/>
            <person name="Zhang H."/>
            <person name="O'Toole P.W."/>
        </authorList>
    </citation>
    <scope>NUCLEOTIDE SEQUENCE [LARGE SCALE GENOMIC DNA]</scope>
    <source>
        <strain evidence="6 7">DSM 18793</strain>
    </source>
</reference>
<keyword evidence="4 5" id="KW-0804">Transcription</keyword>
<accession>A0A0R1UYN5</accession>
<evidence type="ECO:0000313" key="7">
    <source>
        <dbReference type="Proteomes" id="UP000051084"/>
    </source>
</evidence>
<organism evidence="6 7">
    <name type="scientific">Limosilactobacillus equigenerosi DSM 18793 = JCM 14505</name>
    <dbReference type="NCBI Taxonomy" id="1423742"/>
    <lineage>
        <taxon>Bacteria</taxon>
        <taxon>Bacillati</taxon>
        <taxon>Bacillota</taxon>
        <taxon>Bacilli</taxon>
        <taxon>Lactobacillales</taxon>
        <taxon>Lactobacillaceae</taxon>
        <taxon>Limosilactobacillus</taxon>
    </lineage>
</organism>
<evidence type="ECO:0000256" key="2">
    <source>
        <dbReference type="ARBA" id="ARBA00022679"/>
    </source>
</evidence>
<gene>
    <name evidence="5" type="primary">rpoY</name>
    <name evidence="6" type="ORF">FC21_GL000683</name>
</gene>
<dbReference type="STRING" id="417373.GCA_001570685_01080"/>
<comment type="subunit">
    <text evidence="5">RNAP is composed of a core of 2 alpha, a beta and a beta' subunit. The core is associated with a delta subunit, and at least one of epsilon or omega. When a sigma factor is associated with the core the holoenzyme is formed, which can initiate transcription.</text>
</comment>
<dbReference type="AlphaFoldDB" id="A0A0R1UYN5"/>
<dbReference type="EC" id="2.7.7.6" evidence="5"/>
<protein>
    <recommendedName>
        <fullName evidence="5">DNA-directed RNA polymerase subunit epsilon</fullName>
        <shortName evidence="5">RNAP epsilon subunit</shortName>
        <ecNumber evidence="5">2.7.7.6</ecNumber>
    </recommendedName>
    <alternativeName>
        <fullName evidence="5">RNA polymerase epsilon subunit</fullName>
    </alternativeName>
    <alternativeName>
        <fullName evidence="5">Transcriptase subunit epsilon</fullName>
    </alternativeName>
</protein>
<evidence type="ECO:0000256" key="1">
    <source>
        <dbReference type="ARBA" id="ARBA00022478"/>
    </source>
</evidence>
<evidence type="ECO:0000256" key="5">
    <source>
        <dbReference type="HAMAP-Rule" id="MF_01553"/>
    </source>
</evidence>
<dbReference type="PATRIC" id="fig|1423742.4.peg.713"/>
<dbReference type="GO" id="GO:0003899">
    <property type="term" value="F:DNA-directed RNA polymerase activity"/>
    <property type="evidence" value="ECO:0007669"/>
    <property type="project" value="UniProtKB-UniRule"/>
</dbReference>
<dbReference type="GO" id="GO:0000428">
    <property type="term" value="C:DNA-directed RNA polymerase complex"/>
    <property type="evidence" value="ECO:0007669"/>
    <property type="project" value="UniProtKB-KW"/>
</dbReference>
<dbReference type="RefSeq" id="WP_054653571.1">
    <property type="nucleotide sequence ID" value="NZ_AZGC01000014.1"/>
</dbReference>
<keyword evidence="7" id="KW-1185">Reference proteome</keyword>
<evidence type="ECO:0000256" key="3">
    <source>
        <dbReference type="ARBA" id="ARBA00022695"/>
    </source>
</evidence>
<keyword evidence="3 5" id="KW-0548">Nucleotidyltransferase</keyword>
<evidence type="ECO:0000256" key="4">
    <source>
        <dbReference type="ARBA" id="ARBA00023163"/>
    </source>
</evidence>
<evidence type="ECO:0000313" key="6">
    <source>
        <dbReference type="EMBL" id="KRL95986.1"/>
    </source>
</evidence>
<keyword evidence="1 5" id="KW-0240">DNA-directed RNA polymerase</keyword>
<dbReference type="Gene3D" id="3.10.20.730">
    <property type="entry name" value="RNAP, epsilon subunit-like"/>
    <property type="match status" value="1"/>
</dbReference>
<name>A0A0R1UYN5_9LACO</name>
<dbReference type="NCBIfam" id="NF010188">
    <property type="entry name" value="PRK13667.1"/>
    <property type="match status" value="1"/>
</dbReference>
<dbReference type="GO" id="GO:0003677">
    <property type="term" value="F:DNA binding"/>
    <property type="evidence" value="ECO:0007669"/>
    <property type="project" value="UniProtKB-UniRule"/>
</dbReference>